<keyword evidence="2" id="KW-0812">Transmembrane</keyword>
<dbReference type="AlphaFoldDB" id="A0A518GVD6"/>
<protein>
    <submittedName>
        <fullName evidence="3">Uncharacterized protein</fullName>
    </submittedName>
</protein>
<feature type="transmembrane region" description="Helical" evidence="2">
    <location>
        <begin position="86"/>
        <end position="107"/>
    </location>
</feature>
<sequence length="166" mass="17721">MSDLPNSPGPAPSRLGSESHRRKKVMTGARIPLAASMALLALLAIALAALSQQTELWATALFSTTVGLLLASGPGIALGRGRARRAWIGFATVGWPYFLLSLNGYLYNYERFLVTSLVLDLIRPVPGNQPPRNFEAIGLSLCTLLLAGAGVVFALASDRRAHPARR</sequence>
<gene>
    <name evidence="3" type="ORF">ElP_03870</name>
</gene>
<reference evidence="3 4" key="1">
    <citation type="submission" date="2019-02" db="EMBL/GenBank/DDBJ databases">
        <title>Deep-cultivation of Planctomycetes and their phenomic and genomic characterization uncovers novel biology.</title>
        <authorList>
            <person name="Wiegand S."/>
            <person name="Jogler M."/>
            <person name="Boedeker C."/>
            <person name="Pinto D."/>
            <person name="Vollmers J."/>
            <person name="Rivas-Marin E."/>
            <person name="Kohn T."/>
            <person name="Peeters S.H."/>
            <person name="Heuer A."/>
            <person name="Rast P."/>
            <person name="Oberbeckmann S."/>
            <person name="Bunk B."/>
            <person name="Jeske O."/>
            <person name="Meyerdierks A."/>
            <person name="Storesund J.E."/>
            <person name="Kallscheuer N."/>
            <person name="Luecker S."/>
            <person name="Lage O.M."/>
            <person name="Pohl T."/>
            <person name="Merkel B.J."/>
            <person name="Hornburger P."/>
            <person name="Mueller R.-W."/>
            <person name="Bruemmer F."/>
            <person name="Labrenz M."/>
            <person name="Spormann A.M."/>
            <person name="Op den Camp H."/>
            <person name="Overmann J."/>
            <person name="Amann R."/>
            <person name="Jetten M.S.M."/>
            <person name="Mascher T."/>
            <person name="Medema M.H."/>
            <person name="Devos D.P."/>
            <person name="Kaster A.-K."/>
            <person name="Ovreas L."/>
            <person name="Rohde M."/>
            <person name="Galperin M.Y."/>
            <person name="Jogler C."/>
        </authorList>
    </citation>
    <scope>NUCLEOTIDE SEQUENCE [LARGE SCALE GENOMIC DNA]</scope>
    <source>
        <strain evidence="3 4">ElP</strain>
    </source>
</reference>
<evidence type="ECO:0000256" key="1">
    <source>
        <dbReference type="SAM" id="MobiDB-lite"/>
    </source>
</evidence>
<proteinExistence type="predicted"/>
<dbReference type="Proteomes" id="UP000317835">
    <property type="component" value="Chromosome"/>
</dbReference>
<organism evidence="3 4">
    <name type="scientific">Tautonia plasticadhaerens</name>
    <dbReference type="NCBI Taxonomy" id="2527974"/>
    <lineage>
        <taxon>Bacteria</taxon>
        <taxon>Pseudomonadati</taxon>
        <taxon>Planctomycetota</taxon>
        <taxon>Planctomycetia</taxon>
        <taxon>Isosphaerales</taxon>
        <taxon>Isosphaeraceae</taxon>
        <taxon>Tautonia</taxon>
    </lineage>
</organism>
<accession>A0A518GVD6</accession>
<feature type="transmembrane region" description="Helical" evidence="2">
    <location>
        <begin position="31"/>
        <end position="50"/>
    </location>
</feature>
<dbReference type="RefSeq" id="WP_145266728.1">
    <property type="nucleotide sequence ID" value="NZ_CP036426.1"/>
</dbReference>
<dbReference type="EMBL" id="CP036426">
    <property type="protein sequence ID" value="QDV32553.1"/>
    <property type="molecule type" value="Genomic_DNA"/>
</dbReference>
<dbReference type="KEGG" id="tpla:ElP_03870"/>
<evidence type="ECO:0000313" key="3">
    <source>
        <dbReference type="EMBL" id="QDV32553.1"/>
    </source>
</evidence>
<feature type="transmembrane region" description="Helical" evidence="2">
    <location>
        <begin position="56"/>
        <end position="79"/>
    </location>
</feature>
<evidence type="ECO:0000313" key="4">
    <source>
        <dbReference type="Proteomes" id="UP000317835"/>
    </source>
</evidence>
<name>A0A518GVD6_9BACT</name>
<keyword evidence="2" id="KW-1133">Transmembrane helix</keyword>
<feature type="region of interest" description="Disordered" evidence="1">
    <location>
        <begin position="1"/>
        <end position="22"/>
    </location>
</feature>
<keyword evidence="4" id="KW-1185">Reference proteome</keyword>
<keyword evidence="2" id="KW-0472">Membrane</keyword>
<feature type="transmembrane region" description="Helical" evidence="2">
    <location>
        <begin position="136"/>
        <end position="156"/>
    </location>
</feature>
<evidence type="ECO:0000256" key="2">
    <source>
        <dbReference type="SAM" id="Phobius"/>
    </source>
</evidence>